<proteinExistence type="predicted"/>
<dbReference type="GO" id="GO:0008270">
    <property type="term" value="F:zinc ion binding"/>
    <property type="evidence" value="ECO:0007669"/>
    <property type="project" value="UniProtKB-KW"/>
</dbReference>
<evidence type="ECO:0000313" key="8">
    <source>
        <dbReference type="Proteomes" id="UP001328107"/>
    </source>
</evidence>
<dbReference type="Pfam" id="PF05485">
    <property type="entry name" value="THAP"/>
    <property type="match status" value="2"/>
</dbReference>
<dbReference type="PANTHER" id="PTHR47696:SF1">
    <property type="entry name" value="THAP DOMAIN-CONTAINING PROTEIN 2"/>
    <property type="match status" value="1"/>
</dbReference>
<sequence length="261" mass="29719">MDIMGDEMAYKDEPLQEEKIAHRLKCVVCERLCNRTKMHRFTTCQDKRAVWVNAVRSTPESRSSLLELLSLIKKRFLCCIHFSPSDYFHSGKGFRLRSDAVPYFVGETTSLSKIDTPNEIKEEPVEEKEEVIDGFSDIKQEDSKTDVFCPSTGTSRPVYESARTTTSDVPSKTKIVRRKCIVCNRSCNREEMHSFTLKKDKRALWVNAIRSSPEGRASLLELLSLLKHPVLCSSHFSPSNYYHNGKGVTLRSDAVPSFVVS</sequence>
<keyword evidence="2 5" id="KW-0863">Zinc-finger</keyword>
<evidence type="ECO:0000256" key="1">
    <source>
        <dbReference type="ARBA" id="ARBA00022723"/>
    </source>
</evidence>
<gene>
    <name evidence="7" type="ORF">PMAYCL1PPCAC_20835</name>
</gene>
<dbReference type="InterPro" id="IPR006612">
    <property type="entry name" value="THAP_Znf"/>
</dbReference>
<dbReference type="Proteomes" id="UP001328107">
    <property type="component" value="Unassembled WGS sequence"/>
</dbReference>
<evidence type="ECO:0000259" key="6">
    <source>
        <dbReference type="PROSITE" id="PS50950"/>
    </source>
</evidence>
<feature type="non-terminal residue" evidence="7">
    <location>
        <position position="261"/>
    </location>
</feature>
<evidence type="ECO:0000256" key="4">
    <source>
        <dbReference type="ARBA" id="ARBA00023125"/>
    </source>
</evidence>
<dbReference type="PROSITE" id="PS50950">
    <property type="entry name" value="ZF_THAP"/>
    <property type="match status" value="2"/>
</dbReference>
<dbReference type="AlphaFoldDB" id="A0AAN5I3Z8"/>
<dbReference type="EMBL" id="BTRK01000004">
    <property type="protein sequence ID" value="GMR50640.1"/>
    <property type="molecule type" value="Genomic_DNA"/>
</dbReference>
<dbReference type="GO" id="GO:0003677">
    <property type="term" value="F:DNA binding"/>
    <property type="evidence" value="ECO:0007669"/>
    <property type="project" value="UniProtKB-UniRule"/>
</dbReference>
<dbReference type="SUPFAM" id="SSF57716">
    <property type="entry name" value="Glucocorticoid receptor-like (DNA-binding domain)"/>
    <property type="match status" value="2"/>
</dbReference>
<dbReference type="InterPro" id="IPR026521">
    <property type="entry name" value="THAP2"/>
</dbReference>
<evidence type="ECO:0000256" key="2">
    <source>
        <dbReference type="ARBA" id="ARBA00022771"/>
    </source>
</evidence>
<evidence type="ECO:0000313" key="7">
    <source>
        <dbReference type="EMBL" id="GMR50640.1"/>
    </source>
</evidence>
<comment type="caution">
    <text evidence="7">The sequence shown here is derived from an EMBL/GenBank/DDBJ whole genome shotgun (WGS) entry which is preliminary data.</text>
</comment>
<reference evidence="8" key="1">
    <citation type="submission" date="2022-10" db="EMBL/GenBank/DDBJ databases">
        <title>Genome assembly of Pristionchus species.</title>
        <authorList>
            <person name="Yoshida K."/>
            <person name="Sommer R.J."/>
        </authorList>
    </citation>
    <scope>NUCLEOTIDE SEQUENCE [LARGE SCALE GENOMIC DNA]</scope>
    <source>
        <strain evidence="8">RS5460</strain>
    </source>
</reference>
<feature type="domain" description="THAP-type" evidence="6">
    <location>
        <begin position="176"/>
        <end position="259"/>
    </location>
</feature>
<keyword evidence="3" id="KW-0862">Zinc</keyword>
<evidence type="ECO:0000256" key="3">
    <source>
        <dbReference type="ARBA" id="ARBA00022833"/>
    </source>
</evidence>
<evidence type="ECO:0000256" key="5">
    <source>
        <dbReference type="PROSITE-ProRule" id="PRU00309"/>
    </source>
</evidence>
<keyword evidence="1" id="KW-0479">Metal-binding</keyword>
<protein>
    <recommendedName>
        <fullName evidence="6">THAP-type domain-containing protein</fullName>
    </recommendedName>
</protein>
<keyword evidence="8" id="KW-1185">Reference proteome</keyword>
<keyword evidence="4 5" id="KW-0238">DNA-binding</keyword>
<name>A0AAN5I3Z8_9BILA</name>
<feature type="domain" description="THAP-type" evidence="6">
    <location>
        <begin position="20"/>
        <end position="105"/>
    </location>
</feature>
<dbReference type="PANTHER" id="PTHR47696">
    <property type="entry name" value="THAP DOMAIN-CONTAINING PROTEIN 2"/>
    <property type="match status" value="1"/>
</dbReference>
<organism evidence="7 8">
    <name type="scientific">Pristionchus mayeri</name>
    <dbReference type="NCBI Taxonomy" id="1317129"/>
    <lineage>
        <taxon>Eukaryota</taxon>
        <taxon>Metazoa</taxon>
        <taxon>Ecdysozoa</taxon>
        <taxon>Nematoda</taxon>
        <taxon>Chromadorea</taxon>
        <taxon>Rhabditida</taxon>
        <taxon>Rhabditina</taxon>
        <taxon>Diplogasteromorpha</taxon>
        <taxon>Diplogasteroidea</taxon>
        <taxon>Neodiplogasteridae</taxon>
        <taxon>Pristionchus</taxon>
    </lineage>
</organism>
<dbReference type="SMART" id="SM00980">
    <property type="entry name" value="THAP"/>
    <property type="match status" value="2"/>
</dbReference>
<accession>A0AAN5I3Z8</accession>